<dbReference type="PANTHER" id="PTHR43214:SF43">
    <property type="entry name" value="TWO-COMPONENT RESPONSE REGULATOR"/>
    <property type="match status" value="1"/>
</dbReference>
<dbReference type="SUPFAM" id="SSF46894">
    <property type="entry name" value="C-terminal effector domain of the bipartite response regulators"/>
    <property type="match status" value="1"/>
</dbReference>
<name>A0A2T4UGE3_9ACTN</name>
<organism evidence="3 4">
    <name type="scientific">Paraconexibacter algicola</name>
    <dbReference type="NCBI Taxonomy" id="2133960"/>
    <lineage>
        <taxon>Bacteria</taxon>
        <taxon>Bacillati</taxon>
        <taxon>Actinomycetota</taxon>
        <taxon>Thermoleophilia</taxon>
        <taxon>Solirubrobacterales</taxon>
        <taxon>Paraconexibacteraceae</taxon>
        <taxon>Paraconexibacter</taxon>
    </lineage>
</organism>
<keyword evidence="4" id="KW-1185">Reference proteome</keyword>
<dbReference type="InterPro" id="IPR000792">
    <property type="entry name" value="Tscrpt_reg_LuxR_C"/>
</dbReference>
<dbReference type="PRINTS" id="PR00038">
    <property type="entry name" value="HTHLUXR"/>
</dbReference>
<dbReference type="GO" id="GO:0006355">
    <property type="term" value="P:regulation of DNA-templated transcription"/>
    <property type="evidence" value="ECO:0007669"/>
    <property type="project" value="InterPro"/>
</dbReference>
<dbReference type="InterPro" id="IPR039420">
    <property type="entry name" value="WalR-like"/>
</dbReference>
<dbReference type="AlphaFoldDB" id="A0A2T4UGE3"/>
<proteinExistence type="predicted"/>
<dbReference type="InterPro" id="IPR011006">
    <property type="entry name" value="CheY-like_superfamily"/>
</dbReference>
<evidence type="ECO:0000313" key="3">
    <source>
        <dbReference type="EMBL" id="PTL58298.1"/>
    </source>
</evidence>
<accession>A0A2T4UGE3</accession>
<dbReference type="Gene3D" id="1.10.10.10">
    <property type="entry name" value="Winged helix-like DNA-binding domain superfamily/Winged helix DNA-binding domain"/>
    <property type="match status" value="1"/>
</dbReference>
<protein>
    <recommendedName>
        <fullName evidence="2">HTH luxR-type domain-containing protein</fullName>
    </recommendedName>
</protein>
<dbReference type="SUPFAM" id="SSF52172">
    <property type="entry name" value="CheY-like"/>
    <property type="match status" value="1"/>
</dbReference>
<gene>
    <name evidence="3" type="ORF">C7Y72_00860</name>
</gene>
<feature type="domain" description="HTH luxR-type" evidence="2">
    <location>
        <begin position="173"/>
        <end position="238"/>
    </location>
</feature>
<dbReference type="EMBL" id="PYYB01000001">
    <property type="protein sequence ID" value="PTL58298.1"/>
    <property type="molecule type" value="Genomic_DNA"/>
</dbReference>
<evidence type="ECO:0000313" key="4">
    <source>
        <dbReference type="Proteomes" id="UP000240739"/>
    </source>
</evidence>
<dbReference type="SMART" id="SM00421">
    <property type="entry name" value="HTH_LUXR"/>
    <property type="match status" value="1"/>
</dbReference>
<dbReference type="InterPro" id="IPR036388">
    <property type="entry name" value="WH-like_DNA-bd_sf"/>
</dbReference>
<dbReference type="Proteomes" id="UP000240739">
    <property type="component" value="Unassembled WGS sequence"/>
</dbReference>
<dbReference type="InterPro" id="IPR016032">
    <property type="entry name" value="Sig_transdc_resp-reg_C-effctor"/>
</dbReference>
<evidence type="ECO:0000259" key="2">
    <source>
        <dbReference type="PROSITE" id="PS50043"/>
    </source>
</evidence>
<dbReference type="PANTHER" id="PTHR43214">
    <property type="entry name" value="TWO-COMPONENT RESPONSE REGULATOR"/>
    <property type="match status" value="1"/>
</dbReference>
<dbReference type="GO" id="GO:0003677">
    <property type="term" value="F:DNA binding"/>
    <property type="evidence" value="ECO:0007669"/>
    <property type="project" value="UniProtKB-KW"/>
</dbReference>
<evidence type="ECO:0000256" key="1">
    <source>
        <dbReference type="ARBA" id="ARBA00023125"/>
    </source>
</evidence>
<dbReference type="CDD" id="cd06170">
    <property type="entry name" value="LuxR_C_like"/>
    <property type="match status" value="1"/>
</dbReference>
<keyword evidence="1" id="KW-0238">DNA-binding</keyword>
<sequence length="240" mass="25533">MRRVLRRVFGTPGMLHTTAGRSKTARWRVSNSVRGDGTVSQSVEVMIVERHPVLRRGLEACLERVDGMDRVECVGSVADAWASPALGEVDLLLLGIATDGALPFISEVRDFTDASVVVYGPGRESDQLLGALETGATAAMDSDALTPESLVLAVRAAAAGGPFLLPSFSGGGRGPSEPHLTQREQEVLALVAEGYPTREVALEMNYSERTVKKVLGDVVVKLGARSRSQAIARAVRQGII</sequence>
<reference evidence="3 4" key="1">
    <citation type="submission" date="2018-03" db="EMBL/GenBank/DDBJ databases">
        <title>Aquarubrobacter algicola gen. nov., sp. nov., a novel actinobacterium isolated from shallow eutrophic lake during the end of cyanobacterial harmful algal blooms.</title>
        <authorList>
            <person name="Chun S.J."/>
        </authorList>
    </citation>
    <scope>NUCLEOTIDE SEQUENCE [LARGE SCALE GENOMIC DNA]</scope>
    <source>
        <strain evidence="3 4">Seoho-28</strain>
    </source>
</reference>
<comment type="caution">
    <text evidence="3">The sequence shown here is derived from an EMBL/GenBank/DDBJ whole genome shotgun (WGS) entry which is preliminary data.</text>
</comment>
<dbReference type="Pfam" id="PF00196">
    <property type="entry name" value="GerE"/>
    <property type="match status" value="1"/>
</dbReference>
<dbReference type="PROSITE" id="PS50043">
    <property type="entry name" value="HTH_LUXR_2"/>
    <property type="match status" value="1"/>
</dbReference>
<dbReference type="Gene3D" id="3.40.50.2300">
    <property type="match status" value="1"/>
</dbReference>